<name>A0ABR4Q7P9_9CEST</name>
<evidence type="ECO:0000259" key="11">
    <source>
        <dbReference type="Pfam" id="PF07885"/>
    </source>
</evidence>
<feature type="transmembrane region" description="Helical" evidence="10">
    <location>
        <begin position="580"/>
        <end position="603"/>
    </location>
</feature>
<feature type="transmembrane region" description="Helical" evidence="10">
    <location>
        <begin position="506"/>
        <end position="529"/>
    </location>
</feature>
<keyword evidence="6 10" id="KW-0472">Membrane</keyword>
<dbReference type="Pfam" id="PF07885">
    <property type="entry name" value="Ion_trans_2"/>
    <property type="match status" value="2"/>
</dbReference>
<dbReference type="EMBL" id="JAKROA010000008">
    <property type="protein sequence ID" value="KAL5105445.1"/>
    <property type="molecule type" value="Genomic_DNA"/>
</dbReference>
<evidence type="ECO:0000256" key="8">
    <source>
        <dbReference type="RuleBase" id="RU003857"/>
    </source>
</evidence>
<keyword evidence="2 8" id="KW-0813">Transport</keyword>
<feature type="region of interest" description="Disordered" evidence="9">
    <location>
        <begin position="340"/>
        <end position="366"/>
    </location>
</feature>
<evidence type="ECO:0000256" key="1">
    <source>
        <dbReference type="ARBA" id="ARBA00004141"/>
    </source>
</evidence>
<evidence type="ECO:0000256" key="5">
    <source>
        <dbReference type="ARBA" id="ARBA00023065"/>
    </source>
</evidence>
<dbReference type="GO" id="GO:0034220">
    <property type="term" value="P:monoatomic ion transmembrane transport"/>
    <property type="evidence" value="ECO:0007669"/>
    <property type="project" value="UniProtKB-KW"/>
</dbReference>
<dbReference type="InterPro" id="IPR013099">
    <property type="entry name" value="K_chnl_dom"/>
</dbReference>
<dbReference type="SUPFAM" id="SSF81324">
    <property type="entry name" value="Voltage-gated potassium channels"/>
    <property type="match status" value="2"/>
</dbReference>
<evidence type="ECO:0000313" key="13">
    <source>
        <dbReference type="Proteomes" id="UP001651158"/>
    </source>
</evidence>
<feature type="transmembrane region" description="Helical" evidence="10">
    <location>
        <begin position="273"/>
        <end position="299"/>
    </location>
</feature>
<keyword evidence="7 8" id="KW-0407">Ion channel</keyword>
<evidence type="ECO:0000256" key="4">
    <source>
        <dbReference type="ARBA" id="ARBA00022989"/>
    </source>
</evidence>
<reference evidence="12 13" key="1">
    <citation type="journal article" date="2022" name="Front. Cell. Infect. Microbiol.">
        <title>The Genomes of Two Strains of Taenia crassiceps the Animal Model for the Study of Human Cysticercosis.</title>
        <authorList>
            <person name="Bobes R.J."/>
            <person name="Estrada K."/>
            <person name="Rios-Valencia D.G."/>
            <person name="Calderon-Gallegos A."/>
            <person name="de la Torre P."/>
            <person name="Carrero J.C."/>
            <person name="Sanchez-Flores A."/>
            <person name="Laclette J.P."/>
        </authorList>
    </citation>
    <scope>NUCLEOTIDE SEQUENCE [LARGE SCALE GENOMIC DNA]</scope>
    <source>
        <strain evidence="12">WFUcys</strain>
    </source>
</reference>
<evidence type="ECO:0000256" key="2">
    <source>
        <dbReference type="ARBA" id="ARBA00022448"/>
    </source>
</evidence>
<organism evidence="12 13">
    <name type="scientific">Taenia crassiceps</name>
    <dbReference type="NCBI Taxonomy" id="6207"/>
    <lineage>
        <taxon>Eukaryota</taxon>
        <taxon>Metazoa</taxon>
        <taxon>Spiralia</taxon>
        <taxon>Lophotrochozoa</taxon>
        <taxon>Platyhelminthes</taxon>
        <taxon>Cestoda</taxon>
        <taxon>Eucestoda</taxon>
        <taxon>Cyclophyllidea</taxon>
        <taxon>Taeniidae</taxon>
        <taxon>Taenia</taxon>
    </lineage>
</organism>
<keyword evidence="3 8" id="KW-0812">Transmembrane</keyword>
<dbReference type="InterPro" id="IPR003280">
    <property type="entry name" value="2pore_dom_K_chnl"/>
</dbReference>
<keyword evidence="5 8" id="KW-0406">Ion transport</keyword>
<keyword evidence="4 10" id="KW-1133">Transmembrane helix</keyword>
<gene>
    <name evidence="12" type="ORF">TcWFU_004496</name>
</gene>
<dbReference type="Gene3D" id="1.10.287.70">
    <property type="match status" value="2"/>
</dbReference>
<evidence type="ECO:0000256" key="3">
    <source>
        <dbReference type="ARBA" id="ARBA00022692"/>
    </source>
</evidence>
<protein>
    <submittedName>
        <fullName evidence="12">Potassium channel subfamily K member 6</fullName>
    </submittedName>
</protein>
<evidence type="ECO:0000256" key="10">
    <source>
        <dbReference type="SAM" id="Phobius"/>
    </source>
</evidence>
<sequence length="642" mass="72092">MYINIGGETPENIGDENNIDDQNRLSTEEVVSLGDSEPDDVEFINSSSDSETNWSFERLSLPNKLRSDSKHQCYSSNHSIFLSPSNLKVLNRSIRNAHHSHTVREPHSQSDDEIVKRDSHLGLTPSPAHNCSDEADVSCLHCRASRLIRSPNAPLSNFLKVPEVQFENLDEEVVCILKNCNYISPQHLQSLLTKLSIMPPSKLRNYLTRTTGQRSSSQTAVHSNSLPSFSDIRPKVDRSWSFGNALMFCMTVVTTIGYGHIVPQTPAGKVFCIAFGCIGIPFTLHLSSFTISLVMPFILRWRAATVRFFVAHFSSPRGIASSRRIPCILTVEHCSTSDTQTNARTVDSQSANGDAQSRPNEDEKGSRSFRMWLPFHSGKVNNSFAGSDQTNLPSSLKLHRKSKSLTSVHSDLRRTLYCSKIADNIRKHTTIVLPEKSVPNHEALVDSEVLSAATRLKLLRKHCSTVSKTSAFLNMRSRRISVVQPPLTLREKLHALRQNRSTRARAFHLVMAVALVFTLILLMPAYVFMRLEPGWSYLDSVYFCFISLTTIGFGDFVPGRGATYGYASNGTQTYRLAHELYSIAVVVYLIGGTTMLMLLVRVYREMMEAERRIKRDRVILKLRHSPTDSSLHRSNTHLCIPP</sequence>
<dbReference type="Proteomes" id="UP001651158">
    <property type="component" value="Unassembled WGS sequence"/>
</dbReference>
<evidence type="ECO:0000313" key="12">
    <source>
        <dbReference type="EMBL" id="KAL5105445.1"/>
    </source>
</evidence>
<dbReference type="PANTHER" id="PTHR11003:SF249">
    <property type="entry name" value="TWO PORE POTASSIUM CHANNEL PROTEIN SUP-9"/>
    <property type="match status" value="1"/>
</dbReference>
<feature type="domain" description="Potassium channel" evidence="11">
    <location>
        <begin position="516"/>
        <end position="606"/>
    </location>
</feature>
<feature type="compositionally biased region" description="Polar residues" evidence="9">
    <location>
        <begin position="340"/>
        <end position="358"/>
    </location>
</feature>
<comment type="caution">
    <text evidence="12">The sequence shown here is derived from an EMBL/GenBank/DDBJ whole genome shotgun (WGS) entry which is preliminary data.</text>
</comment>
<evidence type="ECO:0000256" key="6">
    <source>
        <dbReference type="ARBA" id="ARBA00023136"/>
    </source>
</evidence>
<dbReference type="PRINTS" id="PR01333">
    <property type="entry name" value="2POREKCHANEL"/>
</dbReference>
<accession>A0ABR4Q7P9</accession>
<feature type="region of interest" description="Disordered" evidence="9">
    <location>
        <begin position="1"/>
        <end position="20"/>
    </location>
</feature>
<comment type="subcellular location">
    <subcellularLocation>
        <location evidence="1">Membrane</location>
        <topology evidence="1">Multi-pass membrane protein</topology>
    </subcellularLocation>
</comment>
<comment type="similarity">
    <text evidence="8">Belongs to the two pore domain potassium channel (TC 1.A.1.8) family.</text>
</comment>
<feature type="transmembrane region" description="Helical" evidence="10">
    <location>
        <begin position="242"/>
        <end position="261"/>
    </location>
</feature>
<feature type="domain" description="Potassium channel" evidence="11">
    <location>
        <begin position="238"/>
        <end position="290"/>
    </location>
</feature>
<keyword evidence="13" id="KW-1185">Reference proteome</keyword>
<proteinExistence type="inferred from homology"/>
<evidence type="ECO:0000256" key="9">
    <source>
        <dbReference type="SAM" id="MobiDB-lite"/>
    </source>
</evidence>
<dbReference type="PANTHER" id="PTHR11003">
    <property type="entry name" value="POTASSIUM CHANNEL, SUBFAMILY K"/>
    <property type="match status" value="1"/>
</dbReference>
<evidence type="ECO:0000256" key="7">
    <source>
        <dbReference type="ARBA" id="ARBA00023303"/>
    </source>
</evidence>